<keyword evidence="1" id="KW-0472">Membrane</keyword>
<sequence>MLISLILIIVSDLAFEFLFEKLNQSKLEPFEKIQAKTRYLSKKRVWQCGALMLALVSVFLLGVRINMNSLILTFLLGLTLAIINTIFESTVFDQMRNTLR</sequence>
<evidence type="ECO:0000256" key="1">
    <source>
        <dbReference type="SAM" id="Phobius"/>
    </source>
</evidence>
<dbReference type="RefSeq" id="WP_249332698.1">
    <property type="nucleotide sequence ID" value="NZ_JACRSY010000013.1"/>
</dbReference>
<evidence type="ECO:0000313" key="2">
    <source>
        <dbReference type="EMBL" id="MBC8579745.1"/>
    </source>
</evidence>
<comment type="caution">
    <text evidence="2">The sequence shown here is derived from an EMBL/GenBank/DDBJ whole genome shotgun (WGS) entry which is preliminary data.</text>
</comment>
<dbReference type="AlphaFoldDB" id="A0A926EIQ4"/>
<protein>
    <submittedName>
        <fullName evidence="2">Uncharacterized protein</fullName>
    </submittedName>
</protein>
<feature type="transmembrane region" description="Helical" evidence="1">
    <location>
        <begin position="70"/>
        <end position="87"/>
    </location>
</feature>
<organism evidence="2 3">
    <name type="scientific">Zhenhengia yiwuensis</name>
    <dbReference type="NCBI Taxonomy" id="2763666"/>
    <lineage>
        <taxon>Bacteria</taxon>
        <taxon>Bacillati</taxon>
        <taxon>Bacillota</taxon>
        <taxon>Clostridia</taxon>
        <taxon>Lachnospirales</taxon>
        <taxon>Lachnospiraceae</taxon>
        <taxon>Zhenhengia</taxon>
    </lineage>
</organism>
<keyword evidence="3" id="KW-1185">Reference proteome</keyword>
<keyword evidence="1" id="KW-1133">Transmembrane helix</keyword>
<accession>A0A926EIQ4</accession>
<gene>
    <name evidence="2" type="ORF">H8718_09405</name>
</gene>
<keyword evidence="1" id="KW-0812">Transmembrane</keyword>
<evidence type="ECO:0000313" key="3">
    <source>
        <dbReference type="Proteomes" id="UP000655830"/>
    </source>
</evidence>
<reference evidence="2" key="1">
    <citation type="submission" date="2020-08" db="EMBL/GenBank/DDBJ databases">
        <title>Genome public.</title>
        <authorList>
            <person name="Liu C."/>
            <person name="Sun Q."/>
        </authorList>
    </citation>
    <scope>NUCLEOTIDE SEQUENCE</scope>
    <source>
        <strain evidence="2">NSJ-12</strain>
    </source>
</reference>
<dbReference type="EMBL" id="JACRSY010000013">
    <property type="protein sequence ID" value="MBC8579745.1"/>
    <property type="molecule type" value="Genomic_DNA"/>
</dbReference>
<proteinExistence type="predicted"/>
<dbReference type="Proteomes" id="UP000655830">
    <property type="component" value="Unassembled WGS sequence"/>
</dbReference>
<feature type="transmembrane region" description="Helical" evidence="1">
    <location>
        <begin position="44"/>
        <end position="63"/>
    </location>
</feature>
<name>A0A926EIQ4_9FIRM</name>